<dbReference type="KEGG" id="rarg:115739585"/>
<feature type="region of interest" description="Disordered" evidence="1">
    <location>
        <begin position="1091"/>
        <end position="1164"/>
    </location>
</feature>
<dbReference type="PANTHER" id="PTHR21494:SF2">
    <property type="entry name" value="NUCLEIC ACID BINDING PROTEIN"/>
    <property type="match status" value="1"/>
</dbReference>
<feature type="region of interest" description="Disordered" evidence="1">
    <location>
        <begin position="1"/>
        <end position="67"/>
    </location>
</feature>
<dbReference type="CDD" id="cd21546">
    <property type="entry name" value="SPOC_FPA-like"/>
    <property type="match status" value="1"/>
</dbReference>
<dbReference type="RefSeq" id="XP_030528611.1">
    <property type="nucleotide sequence ID" value="XM_030672751.2"/>
</dbReference>
<dbReference type="InterPro" id="IPR012677">
    <property type="entry name" value="Nucleotide-bd_a/b_plait_sf"/>
</dbReference>
<dbReference type="PANTHER" id="PTHR21494">
    <property type="entry name" value="ACTIVATING SIGNAL COINTEGRATOR 1 COMPLEX SUBUNIT 2 ASC-1 COMPLEX SUBUNIT P100"/>
    <property type="match status" value="1"/>
</dbReference>
<feature type="compositionally biased region" description="Polar residues" evidence="1">
    <location>
        <begin position="780"/>
        <end position="810"/>
    </location>
</feature>
<evidence type="ECO:0000256" key="1">
    <source>
        <dbReference type="SAM" id="MobiDB-lite"/>
    </source>
</evidence>
<dbReference type="SUPFAM" id="SSF54928">
    <property type="entry name" value="RNA-binding domain, RBD"/>
    <property type="match status" value="1"/>
</dbReference>
<reference evidence="4" key="2">
    <citation type="submission" date="2025-08" db="UniProtKB">
        <authorList>
            <consortium name="RefSeq"/>
        </authorList>
    </citation>
    <scope>IDENTIFICATION</scope>
    <source>
        <tissue evidence="4">Leaf</tissue>
    </source>
</reference>
<keyword evidence="3" id="KW-1185">Reference proteome</keyword>
<proteinExistence type="predicted"/>
<feature type="domain" description="Spen paralogue and orthologue SPOC C-terminal" evidence="2">
    <location>
        <begin position="1157"/>
        <end position="1300"/>
    </location>
</feature>
<dbReference type="OrthoDB" id="5577209at2759"/>
<reference evidence="3" key="1">
    <citation type="submission" date="2025-05" db="UniProtKB">
        <authorList>
            <consortium name="RefSeq"/>
        </authorList>
    </citation>
    <scope>NUCLEOTIDE SEQUENCE [LARGE SCALE GENOMIC DNA]</scope>
</reference>
<accession>A0A8B8P1F6</accession>
<evidence type="ECO:0000313" key="4">
    <source>
        <dbReference type="RefSeq" id="XP_030528611.1"/>
    </source>
</evidence>
<feature type="region of interest" description="Disordered" evidence="1">
    <location>
        <begin position="558"/>
        <end position="580"/>
    </location>
</feature>
<gene>
    <name evidence="4" type="primary">LOC115739585</name>
</gene>
<evidence type="ECO:0000259" key="2">
    <source>
        <dbReference type="Pfam" id="PF07744"/>
    </source>
</evidence>
<dbReference type="GO" id="GO:0003676">
    <property type="term" value="F:nucleic acid binding"/>
    <property type="evidence" value="ECO:0007669"/>
    <property type="project" value="InterPro"/>
</dbReference>
<dbReference type="Proteomes" id="UP000827889">
    <property type="component" value="Chromosome 2"/>
</dbReference>
<dbReference type="InterPro" id="IPR035979">
    <property type="entry name" value="RBD_domain_sf"/>
</dbReference>
<name>A0A8B8P1F6_9MYRT</name>
<dbReference type="Pfam" id="PF07744">
    <property type="entry name" value="SPOC"/>
    <property type="match status" value="1"/>
</dbReference>
<feature type="compositionally biased region" description="Basic and acidic residues" evidence="1">
    <location>
        <begin position="1151"/>
        <end position="1161"/>
    </location>
</feature>
<dbReference type="InterPro" id="IPR012921">
    <property type="entry name" value="SPOC_C"/>
</dbReference>
<organism evidence="3 4">
    <name type="scientific">Rhodamnia argentea</name>
    <dbReference type="NCBI Taxonomy" id="178133"/>
    <lineage>
        <taxon>Eukaryota</taxon>
        <taxon>Viridiplantae</taxon>
        <taxon>Streptophyta</taxon>
        <taxon>Embryophyta</taxon>
        <taxon>Tracheophyta</taxon>
        <taxon>Spermatophyta</taxon>
        <taxon>Magnoliopsida</taxon>
        <taxon>eudicotyledons</taxon>
        <taxon>Gunneridae</taxon>
        <taxon>Pentapetalae</taxon>
        <taxon>rosids</taxon>
        <taxon>malvids</taxon>
        <taxon>Myrtales</taxon>
        <taxon>Myrtaceae</taxon>
        <taxon>Myrtoideae</taxon>
        <taxon>Myrteae</taxon>
        <taxon>Australasian group</taxon>
        <taxon>Rhodamnia</taxon>
    </lineage>
</organism>
<dbReference type="Gene3D" id="3.30.70.330">
    <property type="match status" value="1"/>
</dbReference>
<feature type="region of interest" description="Disordered" evidence="1">
    <location>
        <begin position="773"/>
        <end position="811"/>
    </location>
</feature>
<dbReference type="GeneID" id="115739585"/>
<dbReference type="GO" id="GO:0043130">
    <property type="term" value="F:ubiquitin binding"/>
    <property type="evidence" value="ECO:0007669"/>
    <property type="project" value="TreeGrafter"/>
</dbReference>
<feature type="compositionally biased region" description="Pro residues" evidence="1">
    <location>
        <begin position="45"/>
        <end position="58"/>
    </location>
</feature>
<feature type="compositionally biased region" description="Pro residues" evidence="1">
    <location>
        <begin position="1099"/>
        <end position="1147"/>
    </location>
</feature>
<evidence type="ECO:0000313" key="3">
    <source>
        <dbReference type="Proteomes" id="UP000827889"/>
    </source>
</evidence>
<feature type="compositionally biased region" description="Pro residues" evidence="1">
    <location>
        <begin position="17"/>
        <end position="37"/>
    </location>
</feature>
<sequence length="1309" mass="143357">MAASEQPLKKRKLYEPQPEPPSTPPPPPHQPPQPPPQTLAHPDLARPPPAPPAPPGPPSQEEIIVRRRNREEVRGVYEAYKRIRFCIGQKEPRLAPDLEQAYLSIITAAQGCSSVQRIVVDLIPRYASYCPTALEAAAKVLVNMCNWNLTIITKGEDADGIAFQTTEACILGLVDVCRAASSSASTSSVIRGICTAVFNNVLSFFISSFGGSSIIQIIGKQNLKMPDSDEIFSELKLTCLEGDDSPLIRLSKLRALSTLRIFFACTKNLLEACFELLNSSIMEGTQNGGFYFLNQVTSRLDADDVACLMDNSSDEAKSCTGSVRTSRDTNEVVSADLPLDGESFSMNGSLVPKNCLLELAIAKDSSLRSWIVKMCKKLKRLASSKAMSETLSAFEACLESLSELVNLEESLAESDEDDSDPSTSFNGHYSRRRFSNQCDIPSKSSWEDDNVRSHNGLCGEDITNKFPNRRLEPQACAVPLETDHHFKIGDRGRSGSQSLGLEIVENGEFSGSISSCTPRDVPERHLLSPGSRTPLYFRTNSFKGRNDFSNIDSNHVPKAEAASPHMRPSAGSAPNRLTSPKGNYAAPSAFPSQIVWFSDGEPAAMDVYSASKQLWVGALGPDVSEAHVRFEADKFGPVEHLFFYPRKRFALVEYRNIMDSIRARNHMRRHLPWCIKFLDIGLGTRGSVNGVAVGYSNFVYIGNVLGPWMKDELLNESRKALYKGPYTVTDLGNEGAMLLEFETPEEASAVMTHLRQYRMEMIKCLPPGPSNFRISPVDTPGSSRSNNYASFSNNNGGSPQSQTVPQSPAGSSMMSRLLSLLSSLRSKYNVGNWQSATLRGENKMPSSTLWIQHPPNANSYIVDDEILAICKLAIGNVGSIIQVTRNNTHVGCGWVVECSSVDAAISVLRNLQACPQMFLQIEFSQLEKQQVPPVSLNPESSSMGLVSPRLRPENNGTAVQAARWDASGGAEQNTVVDSSQCGPPLVSCTNEGAWMYNKPEAEQQSAPGSISCMPITVQGPVLPPQQIPASPYMRPMYFAPPNPWDVRGSSHHMPLNPITGSVQSNFQTNAVAAPYLPPSVTPLAQIQGNLGRNDQTFIPPVPLTSQPPQPDMPPPLPPSPPPLPQSQPPSAPPPPNSPPPPPPPPPVGESSNEKRSGHDPQYKWLGKLSKSGVHYCTIHAFRVDSNTCKYSNGLSEPTEWPVKLDMTKRTDFRHVRTTFTSTPPHRREVCQLIPSSAADHKGFQDFISYLKQRDCAGVIKIPAVNSIWARLLFILPYSQDICSLLSIAPNPVDCLLVLVLPKETNFEWV</sequence>
<dbReference type="InterPro" id="IPR052586">
    <property type="entry name" value="ASCC2"/>
</dbReference>
<protein>
    <submittedName>
        <fullName evidence="4">Uncharacterized protein LOC115739585</fullName>
    </submittedName>
</protein>